<name>A0A7Y8AKF6_PSETO</name>
<evidence type="ECO:0000313" key="3">
    <source>
        <dbReference type="Proteomes" id="UP000549134"/>
    </source>
</evidence>
<dbReference type="Proteomes" id="UP000549134">
    <property type="component" value="Unassembled WGS sequence"/>
</dbReference>
<evidence type="ECO:0000313" key="2">
    <source>
        <dbReference type="EMBL" id="NWD35801.1"/>
    </source>
</evidence>
<dbReference type="RefSeq" id="WP_177007863.1">
    <property type="nucleotide sequence ID" value="NZ_JACAQH010000007.1"/>
</dbReference>
<dbReference type="EMBL" id="JACAQK010000006">
    <property type="protein sequence ID" value="NWD35801.1"/>
    <property type="molecule type" value="Genomic_DNA"/>
</dbReference>
<evidence type="ECO:0000256" key="1">
    <source>
        <dbReference type="SAM" id="SignalP"/>
    </source>
</evidence>
<reference evidence="2 3" key="1">
    <citation type="submission" date="2020-04" db="EMBL/GenBank/DDBJ databases">
        <title>Molecular characterization of pseudomonads from Agaricus bisporus reveal novel blotch 2 pathogens in Western Europe.</title>
        <authorList>
            <person name="Taparia T."/>
            <person name="Krijger M."/>
            <person name="Haynes E."/>
            <person name="Elpinstone J.G."/>
            <person name="Noble R."/>
            <person name="Van Der Wolf J."/>
        </authorList>
    </citation>
    <scope>NUCLEOTIDE SEQUENCE [LARGE SCALE GENOMIC DNA]</scope>
    <source>
        <strain evidence="2 3">IPO3746</strain>
    </source>
</reference>
<proteinExistence type="predicted"/>
<feature type="signal peptide" evidence="1">
    <location>
        <begin position="1"/>
        <end position="26"/>
    </location>
</feature>
<feature type="chain" id="PRO_5031048446" evidence="1">
    <location>
        <begin position="27"/>
        <end position="103"/>
    </location>
</feature>
<organism evidence="2 3">
    <name type="scientific">Pseudomonas tolaasii</name>
    <dbReference type="NCBI Taxonomy" id="29442"/>
    <lineage>
        <taxon>Bacteria</taxon>
        <taxon>Pseudomonadati</taxon>
        <taxon>Pseudomonadota</taxon>
        <taxon>Gammaproteobacteria</taxon>
        <taxon>Pseudomonadales</taxon>
        <taxon>Pseudomonadaceae</taxon>
        <taxon>Pseudomonas</taxon>
    </lineage>
</organism>
<comment type="caution">
    <text evidence="2">The sequence shown here is derived from an EMBL/GenBank/DDBJ whole genome shotgun (WGS) entry which is preliminary data.</text>
</comment>
<sequence>MMKRMSAYLGLALAACLSCLSMSAFAEPVAYAYRSAVMLADLPSVGVKRLELTLAIWRTGSQATDESLASNLRASSNHFVMASIGAEEVTAGEEYWLQPAASC</sequence>
<dbReference type="AlphaFoldDB" id="A0A7Y8AKF6"/>
<dbReference type="PROSITE" id="PS51257">
    <property type="entry name" value="PROKAR_LIPOPROTEIN"/>
    <property type="match status" value="1"/>
</dbReference>
<keyword evidence="1" id="KW-0732">Signal</keyword>
<accession>A0A7Y8AKF6</accession>
<protein>
    <submittedName>
        <fullName evidence="2">Uncharacterized protein</fullName>
    </submittedName>
</protein>
<gene>
    <name evidence="2" type="ORF">HX787_08025</name>
</gene>